<dbReference type="SUPFAM" id="SSF49401">
    <property type="entry name" value="Bacterial adhesins"/>
    <property type="match status" value="1"/>
</dbReference>
<dbReference type="PANTHER" id="PTHR33420:SF32">
    <property type="entry name" value="FIMBRIAL-LIKE PROTEIN"/>
    <property type="match status" value="1"/>
</dbReference>
<evidence type="ECO:0000313" key="4">
    <source>
        <dbReference type="EMBL" id="ECJ4505980.1"/>
    </source>
</evidence>
<evidence type="ECO:0000313" key="3">
    <source>
        <dbReference type="EMBL" id="ECF6052204.1"/>
    </source>
</evidence>
<sequence>MKKKVILSASLLFAAVMGVAHAATDDQGTVTFNGTIINPPCEIDTTSKDTRVTFTPLGTNAFSGIGSEASQTQPFSIKLIKCPTNINVNLTFAGDTATDNTQLKANTNGDDTGVGIVVYGTDSAKTKVTFDDEPVAALQQISGEDEQNDITFNYISKVVATVDPASIKGGNFTATSTFTIYYP</sequence>
<evidence type="ECO:0000313" key="6">
    <source>
        <dbReference type="EMBL" id="QVP49233.1"/>
    </source>
</evidence>
<evidence type="ECO:0000313" key="7">
    <source>
        <dbReference type="EMBL" id="QXX24166.1"/>
    </source>
</evidence>
<dbReference type="InterPro" id="IPR000259">
    <property type="entry name" value="Adhesion_dom_fimbrial"/>
</dbReference>
<reference evidence="7" key="4">
    <citation type="submission" date="2021-07" db="EMBL/GenBank/DDBJ databases">
        <title>Whole-Genome Sequences of non-enterica strains of Salmonella enterica isolated from poultry houses.</title>
        <authorList>
            <person name="Lamas A."/>
            <person name="Regal P."/>
            <person name="Miranda J.M."/>
            <person name="Vazquez B."/>
            <person name="Cepeda A."/>
            <person name="Franco C.M."/>
        </authorList>
    </citation>
    <scope>NUCLEOTIDE SEQUENCE</scope>
    <source>
        <strain evidence="7">LHICA_SA2</strain>
    </source>
</reference>
<dbReference type="GO" id="GO:0009289">
    <property type="term" value="C:pilus"/>
    <property type="evidence" value="ECO:0007669"/>
    <property type="project" value="InterPro"/>
</dbReference>
<dbReference type="Proteomes" id="UP000839747">
    <property type="component" value="Unassembled WGS sequence"/>
</dbReference>
<dbReference type="Proteomes" id="UP000839746">
    <property type="component" value="Unassembled WGS sequence"/>
</dbReference>
<proteinExistence type="predicted"/>
<dbReference type="Gene3D" id="2.60.40.1090">
    <property type="entry name" value="Fimbrial-type adhesion domain"/>
    <property type="match status" value="1"/>
</dbReference>
<organism evidence="3">
    <name type="scientific">Salmonella enterica subsp. salamae</name>
    <dbReference type="NCBI Taxonomy" id="59202"/>
    <lineage>
        <taxon>Bacteria</taxon>
        <taxon>Pseudomonadati</taxon>
        <taxon>Pseudomonadota</taxon>
        <taxon>Gammaproteobacteria</taxon>
        <taxon>Enterobacterales</taxon>
        <taxon>Enterobacteriaceae</taxon>
        <taxon>Salmonella</taxon>
    </lineage>
</organism>
<gene>
    <name evidence="5" type="ORF">AIF45_16850</name>
    <name evidence="6" type="ORF">AIT66_18140</name>
    <name evidence="4" type="ORF">DNU24_09590</name>
    <name evidence="3" type="ORF">FNN84_13465</name>
    <name evidence="7" type="ORF">JMJ84_16445</name>
</gene>
<dbReference type="Proteomes" id="UP000885342">
    <property type="component" value="Unassembled WGS sequence"/>
</dbReference>
<dbReference type="GO" id="GO:0043709">
    <property type="term" value="P:cell adhesion involved in single-species biofilm formation"/>
    <property type="evidence" value="ECO:0007669"/>
    <property type="project" value="TreeGrafter"/>
</dbReference>
<dbReference type="EMBL" id="CP079837">
    <property type="protein sequence ID" value="QXX24166.1"/>
    <property type="molecule type" value="Genomic_DNA"/>
</dbReference>
<reference evidence="3" key="2">
    <citation type="submission" date="2019-07" db="EMBL/GenBank/DDBJ databases">
        <authorList>
            <person name="Ashton P.M."/>
            <person name="Dallman T."/>
            <person name="Nair S."/>
            <person name="De Pinna E."/>
            <person name="Peters T."/>
            <person name="Grant K."/>
        </authorList>
    </citation>
    <scope>NUCLEOTIDE SEQUENCE [LARGE SCALE GENOMIC DNA]</scope>
    <source>
        <strain evidence="3">107213</strain>
        <strain evidence="4">318584</strain>
    </source>
</reference>
<dbReference type="PANTHER" id="PTHR33420">
    <property type="entry name" value="FIMBRIAL SUBUNIT ELFA-RELATED"/>
    <property type="match status" value="1"/>
</dbReference>
<accession>A0A5Y2S279</accession>
<feature type="chain" id="PRO_5036374964" evidence="1">
    <location>
        <begin position="23"/>
        <end position="183"/>
    </location>
</feature>
<dbReference type="AlphaFoldDB" id="A0A5Y2S279"/>
<protein>
    <submittedName>
        <fullName evidence="3">Type 1 fimbrial protein</fullName>
    </submittedName>
</protein>
<feature type="signal peptide" evidence="1">
    <location>
        <begin position="1"/>
        <end position="22"/>
    </location>
</feature>
<evidence type="ECO:0000313" key="5">
    <source>
        <dbReference type="EMBL" id="MII80704.1"/>
    </source>
</evidence>
<dbReference type="InterPro" id="IPR008966">
    <property type="entry name" value="Adhesion_dom_sf"/>
</dbReference>
<dbReference type="EMBL" id="RSKH01000010">
    <property type="protein sequence ID" value="MII80704.1"/>
    <property type="molecule type" value="Genomic_DNA"/>
</dbReference>
<dbReference type="InterPro" id="IPR050263">
    <property type="entry name" value="Bact_Fimbrial_Adh_Pro"/>
</dbReference>
<evidence type="ECO:0000259" key="2">
    <source>
        <dbReference type="Pfam" id="PF00419"/>
    </source>
</evidence>
<dbReference type="EMBL" id="AAIYKG010000008">
    <property type="protein sequence ID" value="ECJ4505980.1"/>
    <property type="molecule type" value="Genomic_DNA"/>
</dbReference>
<dbReference type="EMBL" id="AAILSQ010000012">
    <property type="protein sequence ID" value="ECF6052204.1"/>
    <property type="molecule type" value="Genomic_DNA"/>
</dbReference>
<reference evidence="5" key="1">
    <citation type="submission" date="2018-08" db="EMBL/GenBank/DDBJ databases">
        <authorList>
            <consortium name="GenomeTrakr network: Whole genome sequencing for foodborne pathogen traceback"/>
        </authorList>
    </citation>
    <scope>NUCLEOTIDE SEQUENCE [LARGE SCALE GENOMIC DNA]</scope>
    <source>
        <strain evidence="6">CFSAN001015</strain>
        <strain evidence="5">FDA00003943</strain>
    </source>
</reference>
<evidence type="ECO:0000256" key="1">
    <source>
        <dbReference type="SAM" id="SignalP"/>
    </source>
</evidence>
<reference evidence="6" key="3">
    <citation type="submission" date="2021-05" db="EMBL/GenBank/DDBJ databases">
        <title>Whole genome PacBio Sequel sequence of Salmonella enterica subsp. enterica.</title>
        <authorList>
            <person name="Hoffmann M."/>
            <person name="Balkey M."/>
            <person name="Luo Y."/>
        </authorList>
    </citation>
    <scope>NUCLEOTIDE SEQUENCE</scope>
    <source>
        <strain evidence="6">CFSAN001015</strain>
    </source>
</reference>
<dbReference type="EMBL" id="CP074596">
    <property type="protein sequence ID" value="QVP49233.1"/>
    <property type="molecule type" value="Genomic_DNA"/>
</dbReference>
<dbReference type="InterPro" id="IPR036937">
    <property type="entry name" value="Adhesion_dom_fimbrial_sf"/>
</dbReference>
<name>A0A5Y2S279_SALER</name>
<dbReference type="Pfam" id="PF00419">
    <property type="entry name" value="Fimbrial"/>
    <property type="match status" value="1"/>
</dbReference>
<keyword evidence="1" id="KW-0732">Signal</keyword>
<feature type="domain" description="Fimbrial-type adhesion" evidence="2">
    <location>
        <begin position="31"/>
        <end position="182"/>
    </location>
</feature>